<evidence type="ECO:0000256" key="2">
    <source>
        <dbReference type="SAM" id="Phobius"/>
    </source>
</evidence>
<sequence>MSQFERRRNLMTACGAALIGYDYLLTIERESRYFWKRKMGAPSLLFFANRYLALFYYVGLGMAYYRCQSFPLSQVVGIATIHGSHTVYILESGRNHAQERHSVLYYLSRTDCARQTSFLHSSLLNASYVTKLSEPITTVLISRFMLDLHQSNLEAAHQDDLSGTNQFMGSLGIRSQRPSSRVARAEPGVLRRQASSGETEEWSTSSIPSSDIELNEW</sequence>
<accession>A0A2G8RMP9</accession>
<organism evidence="4 5">
    <name type="scientific">Ganoderma sinense ZZ0214-1</name>
    <dbReference type="NCBI Taxonomy" id="1077348"/>
    <lineage>
        <taxon>Eukaryota</taxon>
        <taxon>Fungi</taxon>
        <taxon>Dikarya</taxon>
        <taxon>Basidiomycota</taxon>
        <taxon>Agaricomycotina</taxon>
        <taxon>Agaricomycetes</taxon>
        <taxon>Polyporales</taxon>
        <taxon>Polyporaceae</taxon>
        <taxon>Ganoderma</taxon>
    </lineage>
</organism>
<dbReference type="OrthoDB" id="2803882at2759"/>
<dbReference type="AlphaFoldDB" id="A0A2G8RMP9"/>
<reference evidence="4 5" key="1">
    <citation type="journal article" date="2015" name="Sci. Rep.">
        <title>Chromosome-level genome map provides insights into diverse defense mechanisms in the medicinal fungus Ganoderma sinense.</title>
        <authorList>
            <person name="Zhu Y."/>
            <person name="Xu J."/>
            <person name="Sun C."/>
            <person name="Zhou S."/>
            <person name="Xu H."/>
            <person name="Nelson D.R."/>
            <person name="Qian J."/>
            <person name="Song J."/>
            <person name="Luo H."/>
            <person name="Xiang L."/>
            <person name="Li Y."/>
            <person name="Xu Z."/>
            <person name="Ji A."/>
            <person name="Wang L."/>
            <person name="Lu S."/>
            <person name="Hayward A."/>
            <person name="Sun W."/>
            <person name="Li X."/>
            <person name="Schwartz D.C."/>
            <person name="Wang Y."/>
            <person name="Chen S."/>
        </authorList>
    </citation>
    <scope>NUCLEOTIDE SEQUENCE [LARGE SCALE GENOMIC DNA]</scope>
    <source>
        <strain evidence="4 5">ZZ0214-1</strain>
    </source>
</reference>
<dbReference type="InterPro" id="IPR045340">
    <property type="entry name" value="DUF6533"/>
</dbReference>
<gene>
    <name evidence="4" type="ORF">GSI_15481</name>
</gene>
<keyword evidence="2" id="KW-0472">Membrane</keyword>
<feature type="domain" description="DUF6533" evidence="3">
    <location>
        <begin position="13"/>
        <end position="55"/>
    </location>
</feature>
<dbReference type="Pfam" id="PF20151">
    <property type="entry name" value="DUF6533"/>
    <property type="match status" value="1"/>
</dbReference>
<keyword evidence="2" id="KW-1133">Transmembrane helix</keyword>
<evidence type="ECO:0000313" key="5">
    <source>
        <dbReference type="Proteomes" id="UP000230002"/>
    </source>
</evidence>
<keyword evidence="5" id="KW-1185">Reference proteome</keyword>
<feature type="transmembrane region" description="Helical" evidence="2">
    <location>
        <begin position="44"/>
        <end position="65"/>
    </location>
</feature>
<evidence type="ECO:0000259" key="3">
    <source>
        <dbReference type="Pfam" id="PF20151"/>
    </source>
</evidence>
<feature type="region of interest" description="Disordered" evidence="1">
    <location>
        <begin position="172"/>
        <end position="217"/>
    </location>
</feature>
<name>A0A2G8RMP9_9APHY</name>
<dbReference type="EMBL" id="AYKW01000069">
    <property type="protein sequence ID" value="PIL22786.1"/>
    <property type="molecule type" value="Genomic_DNA"/>
</dbReference>
<proteinExistence type="predicted"/>
<comment type="caution">
    <text evidence="4">The sequence shown here is derived from an EMBL/GenBank/DDBJ whole genome shotgun (WGS) entry which is preliminary data.</text>
</comment>
<protein>
    <recommendedName>
        <fullName evidence="3">DUF6533 domain-containing protein</fullName>
    </recommendedName>
</protein>
<evidence type="ECO:0000256" key="1">
    <source>
        <dbReference type="SAM" id="MobiDB-lite"/>
    </source>
</evidence>
<dbReference type="Proteomes" id="UP000230002">
    <property type="component" value="Unassembled WGS sequence"/>
</dbReference>
<keyword evidence="2" id="KW-0812">Transmembrane</keyword>
<evidence type="ECO:0000313" key="4">
    <source>
        <dbReference type="EMBL" id="PIL22786.1"/>
    </source>
</evidence>